<organism evidence="2 3">
    <name type="scientific">Aliidiomarina sedimenti</name>
    <dbReference type="NCBI Taxonomy" id="1933879"/>
    <lineage>
        <taxon>Bacteria</taxon>
        <taxon>Pseudomonadati</taxon>
        <taxon>Pseudomonadota</taxon>
        <taxon>Gammaproteobacteria</taxon>
        <taxon>Alteromonadales</taxon>
        <taxon>Idiomarinaceae</taxon>
        <taxon>Aliidiomarina</taxon>
    </lineage>
</organism>
<dbReference type="InterPro" id="IPR021344">
    <property type="entry name" value="DUF2970"/>
</dbReference>
<name>A0ABY0BYI5_9GAMM</name>
<proteinExistence type="predicted"/>
<evidence type="ECO:0000256" key="1">
    <source>
        <dbReference type="SAM" id="Phobius"/>
    </source>
</evidence>
<sequence>MTNKESTNKESTDKKSAPTQKVTFWQVCKSVAAALLGVQSEQARARDFAQSNPLPYIAVGAIAIVGCVILMVLLVRTIISVAS</sequence>
<keyword evidence="1" id="KW-1133">Transmembrane helix</keyword>
<keyword evidence="1" id="KW-0472">Membrane</keyword>
<evidence type="ECO:0008006" key="4">
    <source>
        <dbReference type="Google" id="ProtNLM"/>
    </source>
</evidence>
<dbReference type="Pfam" id="PF11174">
    <property type="entry name" value="DUF2970"/>
    <property type="match status" value="1"/>
</dbReference>
<reference evidence="2 3" key="1">
    <citation type="journal article" date="2018" name="Front. Microbiol.">
        <title>Genome-Based Analysis Reveals the Taxonomy and Diversity of the Family Idiomarinaceae.</title>
        <authorList>
            <person name="Liu Y."/>
            <person name="Lai Q."/>
            <person name="Shao Z."/>
        </authorList>
    </citation>
    <scope>NUCLEOTIDE SEQUENCE [LARGE SCALE GENOMIC DNA]</scope>
    <source>
        <strain evidence="2 3">GBSy1</strain>
    </source>
</reference>
<comment type="caution">
    <text evidence="2">The sequence shown here is derived from an EMBL/GenBank/DDBJ whole genome shotgun (WGS) entry which is preliminary data.</text>
</comment>
<dbReference type="EMBL" id="PIPN01000004">
    <property type="protein sequence ID" value="RUO29437.1"/>
    <property type="molecule type" value="Genomic_DNA"/>
</dbReference>
<feature type="transmembrane region" description="Helical" evidence="1">
    <location>
        <begin position="56"/>
        <end position="79"/>
    </location>
</feature>
<evidence type="ECO:0000313" key="2">
    <source>
        <dbReference type="EMBL" id="RUO29437.1"/>
    </source>
</evidence>
<gene>
    <name evidence="2" type="ORF">CWE12_10335</name>
</gene>
<dbReference type="Proteomes" id="UP000287410">
    <property type="component" value="Unassembled WGS sequence"/>
</dbReference>
<protein>
    <recommendedName>
        <fullName evidence="4">DUF2970 domain-containing protein</fullName>
    </recommendedName>
</protein>
<keyword evidence="1" id="KW-0812">Transmembrane</keyword>
<accession>A0ABY0BYI5</accession>
<dbReference type="RefSeq" id="WP_126789634.1">
    <property type="nucleotide sequence ID" value="NZ_PIPN01000004.1"/>
</dbReference>
<evidence type="ECO:0000313" key="3">
    <source>
        <dbReference type="Proteomes" id="UP000287410"/>
    </source>
</evidence>
<keyword evidence="3" id="KW-1185">Reference proteome</keyword>